<organism evidence="2 3">
    <name type="scientific">Aporhodopirellula rubra</name>
    <dbReference type="NCBI Taxonomy" id="980271"/>
    <lineage>
        <taxon>Bacteria</taxon>
        <taxon>Pseudomonadati</taxon>
        <taxon>Planctomycetota</taxon>
        <taxon>Planctomycetia</taxon>
        <taxon>Pirellulales</taxon>
        <taxon>Pirellulaceae</taxon>
        <taxon>Aporhodopirellula</taxon>
    </lineage>
</organism>
<gene>
    <name evidence="2" type="ORF">FHS27_005988</name>
</gene>
<comment type="caution">
    <text evidence="2">The sequence shown here is derived from an EMBL/GenBank/DDBJ whole genome shotgun (WGS) entry which is preliminary data.</text>
</comment>
<evidence type="ECO:0000256" key="1">
    <source>
        <dbReference type="SAM" id="MobiDB-lite"/>
    </source>
</evidence>
<accession>A0A7W5H7Z2</accession>
<evidence type="ECO:0000313" key="3">
    <source>
        <dbReference type="Proteomes" id="UP000536179"/>
    </source>
</evidence>
<reference evidence="2 3" key="1">
    <citation type="submission" date="2020-08" db="EMBL/GenBank/DDBJ databases">
        <title>Genomic Encyclopedia of Type Strains, Phase III (KMG-III): the genomes of soil and plant-associated and newly described type strains.</title>
        <authorList>
            <person name="Whitman W."/>
        </authorList>
    </citation>
    <scope>NUCLEOTIDE SEQUENCE [LARGE SCALE GENOMIC DNA]</scope>
    <source>
        <strain evidence="2 3">CECT 8075</strain>
    </source>
</reference>
<dbReference type="EMBL" id="JACHXU010000032">
    <property type="protein sequence ID" value="MBB3210142.1"/>
    <property type="molecule type" value="Genomic_DNA"/>
</dbReference>
<name>A0A7W5H7Z2_9BACT</name>
<dbReference type="Proteomes" id="UP000536179">
    <property type="component" value="Unassembled WGS sequence"/>
</dbReference>
<feature type="compositionally biased region" description="Polar residues" evidence="1">
    <location>
        <begin position="27"/>
        <end position="39"/>
    </location>
</feature>
<sequence length="46" mass="5118">MFPCSGVGEIEQGHMLWQRGDEFDGATETQNDPSVTTVLRTKIDGY</sequence>
<dbReference type="AlphaFoldDB" id="A0A7W5H7Z2"/>
<protein>
    <submittedName>
        <fullName evidence="2">Uncharacterized protein</fullName>
    </submittedName>
</protein>
<evidence type="ECO:0000313" key="2">
    <source>
        <dbReference type="EMBL" id="MBB3210142.1"/>
    </source>
</evidence>
<feature type="region of interest" description="Disordered" evidence="1">
    <location>
        <begin position="21"/>
        <end position="46"/>
    </location>
</feature>
<keyword evidence="3" id="KW-1185">Reference proteome</keyword>
<dbReference type="RefSeq" id="WP_184309262.1">
    <property type="nucleotide sequence ID" value="NZ_JACHXU010000032.1"/>
</dbReference>
<proteinExistence type="predicted"/>